<dbReference type="AlphaFoldDB" id="A0A6M1TPQ2"/>
<name>A0A6M1TPQ2_9RHOB</name>
<evidence type="ECO:0000313" key="4">
    <source>
        <dbReference type="EMBL" id="NGQ92159.1"/>
    </source>
</evidence>
<dbReference type="InterPro" id="IPR051796">
    <property type="entry name" value="ISF_SsuE-like"/>
</dbReference>
<dbReference type="Gene3D" id="3.40.50.360">
    <property type="match status" value="1"/>
</dbReference>
<feature type="domain" description="NADPH-dependent FMN reductase-like" evidence="3">
    <location>
        <begin position="5"/>
        <end position="97"/>
    </location>
</feature>
<evidence type="ECO:0000259" key="3">
    <source>
        <dbReference type="Pfam" id="PF03358"/>
    </source>
</evidence>
<organism evidence="4 5">
    <name type="scientific">Paragemmobacter kunshanensis</name>
    <dbReference type="NCBI Taxonomy" id="2583234"/>
    <lineage>
        <taxon>Bacteria</taxon>
        <taxon>Pseudomonadati</taxon>
        <taxon>Pseudomonadota</taxon>
        <taxon>Alphaproteobacteria</taxon>
        <taxon>Rhodobacterales</taxon>
        <taxon>Paracoccaceae</taxon>
        <taxon>Paragemmobacter</taxon>
    </lineage>
</organism>
<dbReference type="PANTHER" id="PTHR43278:SF4">
    <property type="entry name" value="NAD(P)H-DEPENDENT FMN-CONTAINING OXIDOREDUCTASE YWQN-RELATED"/>
    <property type="match status" value="1"/>
</dbReference>
<protein>
    <submittedName>
        <fullName evidence="4">NAD(P)H-dependent oxidoreductase</fullName>
    </submittedName>
</protein>
<gene>
    <name evidence="4" type="ORF">G5V65_14770</name>
</gene>
<dbReference type="Proteomes" id="UP000474758">
    <property type="component" value="Unassembled WGS sequence"/>
</dbReference>
<keyword evidence="5" id="KW-1185">Reference proteome</keyword>
<dbReference type="InterPro" id="IPR029039">
    <property type="entry name" value="Flavoprotein-like_sf"/>
</dbReference>
<evidence type="ECO:0000256" key="2">
    <source>
        <dbReference type="ARBA" id="ARBA00022643"/>
    </source>
</evidence>
<dbReference type="RefSeq" id="WP_165051501.1">
    <property type="nucleotide sequence ID" value="NZ_JAALFE010000014.1"/>
</dbReference>
<accession>A0A6M1TPQ2</accession>
<dbReference type="PANTHER" id="PTHR43278">
    <property type="entry name" value="NAD(P)H-DEPENDENT FMN-CONTAINING OXIDOREDUCTASE YWQN-RELATED"/>
    <property type="match status" value="1"/>
</dbReference>
<reference evidence="4 5" key="1">
    <citation type="submission" date="2020-02" db="EMBL/GenBank/DDBJ databases">
        <title>Rhodobacter translucens sp. nov., a novel bacterium isolated from activated sludge.</title>
        <authorList>
            <person name="Liu J."/>
        </authorList>
    </citation>
    <scope>NUCLEOTIDE SEQUENCE [LARGE SCALE GENOMIC DNA]</scope>
    <source>
        <strain evidence="4 5">HX-7-19</strain>
    </source>
</reference>
<sequence>MERRFLFLLSSARKGGNAEWLARRAAACLPTAGQHWIDLTDPPLPPFRDLRPGFARPEGPLGAIQQAMRAASDIVFVAPVYWYGLPAPAKLLLDHWSGWLDAPETGFADWAPGLTLHLITTRADPDPTVPDLPEAMLKRSALWLGMRWGGALHGIADAPGEIAADGAALAAAAGFLTGNNP</sequence>
<dbReference type="SUPFAM" id="SSF52218">
    <property type="entry name" value="Flavoproteins"/>
    <property type="match status" value="1"/>
</dbReference>
<dbReference type="EMBL" id="JAALFE010000014">
    <property type="protein sequence ID" value="NGQ92159.1"/>
    <property type="molecule type" value="Genomic_DNA"/>
</dbReference>
<comment type="caution">
    <text evidence="4">The sequence shown here is derived from an EMBL/GenBank/DDBJ whole genome shotgun (WGS) entry which is preliminary data.</text>
</comment>
<evidence type="ECO:0000313" key="5">
    <source>
        <dbReference type="Proteomes" id="UP000474758"/>
    </source>
</evidence>
<keyword evidence="1" id="KW-0285">Flavoprotein</keyword>
<proteinExistence type="predicted"/>
<evidence type="ECO:0000256" key="1">
    <source>
        <dbReference type="ARBA" id="ARBA00022630"/>
    </source>
</evidence>
<dbReference type="GO" id="GO:0016491">
    <property type="term" value="F:oxidoreductase activity"/>
    <property type="evidence" value="ECO:0007669"/>
    <property type="project" value="InterPro"/>
</dbReference>
<keyword evidence="2" id="KW-0288">FMN</keyword>
<dbReference type="InterPro" id="IPR005025">
    <property type="entry name" value="FMN_Rdtase-like_dom"/>
</dbReference>
<dbReference type="Pfam" id="PF03358">
    <property type="entry name" value="FMN_red"/>
    <property type="match status" value="1"/>
</dbReference>